<dbReference type="EMBL" id="LYDR01000027">
    <property type="protein sequence ID" value="ODA36333.1"/>
    <property type="molecule type" value="Genomic_DNA"/>
</dbReference>
<keyword evidence="2" id="KW-1185">Reference proteome</keyword>
<accession>A0A1C3ETA5</accession>
<dbReference type="AlphaFoldDB" id="A0A1C3ETA5"/>
<dbReference type="Proteomes" id="UP000094828">
    <property type="component" value="Unassembled WGS sequence"/>
</dbReference>
<proteinExistence type="predicted"/>
<dbReference type="STRING" id="1841610.A6X21_16115"/>
<sequence>MRSADTHRNEAHHSRLCDKPVAQAAFIIKEHGERNRIQYSEQMRNSESDVHWHGFRLMETDPG</sequence>
<reference evidence="1 2" key="1">
    <citation type="submission" date="2016-05" db="EMBL/GenBank/DDBJ databases">
        <title>Genomic and physiological characterization of Planctopirus sp. isolated from fresh water lake.</title>
        <authorList>
            <person name="Subhash Y."/>
            <person name="Ramana C."/>
        </authorList>
    </citation>
    <scope>NUCLEOTIDE SEQUENCE [LARGE SCALE GENOMIC DNA]</scope>
    <source>
        <strain evidence="1 2">JC280</strain>
    </source>
</reference>
<evidence type="ECO:0000313" key="1">
    <source>
        <dbReference type="EMBL" id="ODA36333.1"/>
    </source>
</evidence>
<name>A0A1C3ETA5_9PLAN</name>
<comment type="caution">
    <text evidence="1">The sequence shown here is derived from an EMBL/GenBank/DDBJ whole genome shotgun (WGS) entry which is preliminary data.</text>
</comment>
<evidence type="ECO:0000313" key="2">
    <source>
        <dbReference type="Proteomes" id="UP000094828"/>
    </source>
</evidence>
<organism evidence="1 2">
    <name type="scientific">Planctopirus hydrillae</name>
    <dbReference type="NCBI Taxonomy" id="1841610"/>
    <lineage>
        <taxon>Bacteria</taxon>
        <taxon>Pseudomonadati</taxon>
        <taxon>Planctomycetota</taxon>
        <taxon>Planctomycetia</taxon>
        <taxon>Planctomycetales</taxon>
        <taxon>Planctomycetaceae</taxon>
        <taxon>Planctopirus</taxon>
    </lineage>
</organism>
<protein>
    <submittedName>
        <fullName evidence="1">Uncharacterized protein</fullName>
    </submittedName>
</protein>
<gene>
    <name evidence="1" type="ORF">A6X21_16115</name>
</gene>